<sequence length="128" mass="13960">MPTTEELSGFFWTSGRDGVLRLLGCDACGYLIHPPVGYCPACQGRETSPTPVSGRGTLYSFTVNHQPWDGVGDLYVIGLVELEEQPEVRLLTNVVGVDPSDVRVGMPVEVVFEDHDPVFLPLFRPVAA</sequence>
<dbReference type="AlphaFoldDB" id="A0A1H8WHP6"/>
<dbReference type="STRING" id="673521.SAMN05660991_04429"/>
<dbReference type="Pfam" id="PF12172">
    <property type="entry name" value="zf-ChsH2"/>
    <property type="match status" value="1"/>
</dbReference>
<dbReference type="Proteomes" id="UP000198960">
    <property type="component" value="Unassembled WGS sequence"/>
</dbReference>
<dbReference type="InterPro" id="IPR052513">
    <property type="entry name" value="Thioester_dehydratase-like"/>
</dbReference>
<organism evidence="3 4">
    <name type="scientific">Trujillonella endophytica</name>
    <dbReference type="NCBI Taxonomy" id="673521"/>
    <lineage>
        <taxon>Bacteria</taxon>
        <taxon>Bacillati</taxon>
        <taxon>Actinomycetota</taxon>
        <taxon>Actinomycetes</taxon>
        <taxon>Geodermatophilales</taxon>
        <taxon>Geodermatophilaceae</taxon>
        <taxon>Trujillonella</taxon>
    </lineage>
</organism>
<evidence type="ECO:0000313" key="3">
    <source>
        <dbReference type="EMBL" id="SEP27166.1"/>
    </source>
</evidence>
<accession>A0A1H8WHP6</accession>
<protein>
    <recommendedName>
        <fullName evidence="5">DUF35 domain-containing protein</fullName>
    </recommendedName>
</protein>
<gene>
    <name evidence="3" type="ORF">SAMN05660991_04429</name>
</gene>
<dbReference type="InterPro" id="IPR022002">
    <property type="entry name" value="ChsH2_Znr"/>
</dbReference>
<feature type="domain" description="ChsH2 C-terminal OB-fold" evidence="1">
    <location>
        <begin position="51"/>
        <end position="113"/>
    </location>
</feature>
<name>A0A1H8WHP6_9ACTN</name>
<evidence type="ECO:0000259" key="2">
    <source>
        <dbReference type="Pfam" id="PF12172"/>
    </source>
</evidence>
<feature type="domain" description="ChsH2 rubredoxin-like zinc ribbon" evidence="2">
    <location>
        <begin position="12"/>
        <end position="46"/>
    </location>
</feature>
<dbReference type="PANTHER" id="PTHR34075:SF5">
    <property type="entry name" value="BLR3430 PROTEIN"/>
    <property type="match status" value="1"/>
</dbReference>
<dbReference type="InterPro" id="IPR012340">
    <property type="entry name" value="NA-bd_OB-fold"/>
</dbReference>
<reference evidence="4" key="1">
    <citation type="submission" date="2016-10" db="EMBL/GenBank/DDBJ databases">
        <authorList>
            <person name="Varghese N."/>
            <person name="Submissions S."/>
        </authorList>
    </citation>
    <scope>NUCLEOTIDE SEQUENCE [LARGE SCALE GENOMIC DNA]</scope>
    <source>
        <strain evidence="4">DSM 45413</strain>
    </source>
</reference>
<dbReference type="Gene3D" id="6.10.30.10">
    <property type="match status" value="1"/>
</dbReference>
<dbReference type="PANTHER" id="PTHR34075">
    <property type="entry name" value="BLR3430 PROTEIN"/>
    <property type="match status" value="1"/>
</dbReference>
<dbReference type="EMBL" id="FOEE01000020">
    <property type="protein sequence ID" value="SEP27166.1"/>
    <property type="molecule type" value="Genomic_DNA"/>
</dbReference>
<dbReference type="InterPro" id="IPR002878">
    <property type="entry name" value="ChsH2_C"/>
</dbReference>
<dbReference type="SUPFAM" id="SSF50249">
    <property type="entry name" value="Nucleic acid-binding proteins"/>
    <property type="match status" value="1"/>
</dbReference>
<keyword evidence="4" id="KW-1185">Reference proteome</keyword>
<proteinExistence type="predicted"/>
<evidence type="ECO:0000313" key="4">
    <source>
        <dbReference type="Proteomes" id="UP000198960"/>
    </source>
</evidence>
<evidence type="ECO:0008006" key="5">
    <source>
        <dbReference type="Google" id="ProtNLM"/>
    </source>
</evidence>
<dbReference type="Pfam" id="PF01796">
    <property type="entry name" value="OB_ChsH2_C"/>
    <property type="match status" value="1"/>
</dbReference>
<evidence type="ECO:0000259" key="1">
    <source>
        <dbReference type="Pfam" id="PF01796"/>
    </source>
</evidence>